<protein>
    <recommendedName>
        <fullName evidence="3">Nucleotidyltransferase domain-containing protein</fullName>
    </recommendedName>
</protein>
<dbReference type="Proteomes" id="UP001219605">
    <property type="component" value="Chromosome"/>
</dbReference>
<dbReference type="RefSeq" id="WP_275032613.1">
    <property type="nucleotide sequence ID" value="NZ_CP118615.1"/>
</dbReference>
<organism evidence="1 2">
    <name type="scientific">Micromonospora cathayae</name>
    <dbReference type="NCBI Taxonomy" id="3028804"/>
    <lineage>
        <taxon>Bacteria</taxon>
        <taxon>Bacillati</taxon>
        <taxon>Actinomycetota</taxon>
        <taxon>Actinomycetes</taxon>
        <taxon>Micromonosporales</taxon>
        <taxon>Micromonosporaceae</taxon>
        <taxon>Micromonospora</taxon>
    </lineage>
</organism>
<dbReference type="InterPro" id="IPR043519">
    <property type="entry name" value="NT_sf"/>
</dbReference>
<dbReference type="EMBL" id="CP118615">
    <property type="protein sequence ID" value="WDZ85853.1"/>
    <property type="molecule type" value="Genomic_DNA"/>
</dbReference>
<gene>
    <name evidence="1" type="ORF">PVK37_05305</name>
</gene>
<keyword evidence="2" id="KW-1185">Reference proteome</keyword>
<sequence>MTPPALTGFLSELRSRSLLPGDLLALLIVGSVARGWANSRSDRDFYVITKTSWRRPDASSKVVPLQPVHLPREVLHVDGRRWELTYWLDRQVDQMLTKVSWERFESGDPVVAALVEEEESFLERLFTCVPLTGADWVRRRREQVNGSAFQAFLVTRSLARADGYVEDALGQLADGDLHSAVLSARTAFGHTVDALLESGGSFGSQVPKWRARRLKEAKLTALPFDRYWELETMAGFRADDPRPWIEEVITLCKRLSMEVEI</sequence>
<accession>A0ABY7ZUZ1</accession>
<reference evidence="1 2" key="1">
    <citation type="submission" date="2023-02" db="EMBL/GenBank/DDBJ databases">
        <authorList>
            <person name="Mo P."/>
        </authorList>
    </citation>
    <scope>NUCLEOTIDE SEQUENCE [LARGE SCALE GENOMIC DNA]</scope>
    <source>
        <strain evidence="1 2">HUAS 3</strain>
    </source>
</reference>
<name>A0ABY7ZUZ1_9ACTN</name>
<proteinExistence type="predicted"/>
<evidence type="ECO:0000313" key="2">
    <source>
        <dbReference type="Proteomes" id="UP001219605"/>
    </source>
</evidence>
<evidence type="ECO:0000313" key="1">
    <source>
        <dbReference type="EMBL" id="WDZ85853.1"/>
    </source>
</evidence>
<evidence type="ECO:0008006" key="3">
    <source>
        <dbReference type="Google" id="ProtNLM"/>
    </source>
</evidence>
<dbReference type="SUPFAM" id="SSF81301">
    <property type="entry name" value="Nucleotidyltransferase"/>
    <property type="match status" value="1"/>
</dbReference>